<dbReference type="InterPro" id="IPR036388">
    <property type="entry name" value="WH-like_DNA-bd_sf"/>
</dbReference>
<organism evidence="7 8">
    <name type="scientific">Acidisoma silvae</name>
    <dbReference type="NCBI Taxonomy" id="2802396"/>
    <lineage>
        <taxon>Bacteria</taxon>
        <taxon>Pseudomonadati</taxon>
        <taxon>Pseudomonadota</taxon>
        <taxon>Alphaproteobacteria</taxon>
        <taxon>Acetobacterales</taxon>
        <taxon>Acidocellaceae</taxon>
        <taxon>Acidisoma</taxon>
    </lineage>
</organism>
<keyword evidence="4" id="KW-0804">Transcription</keyword>
<dbReference type="SUPFAM" id="SSF88946">
    <property type="entry name" value="Sigma2 domain of RNA polymerase sigma factors"/>
    <property type="match status" value="1"/>
</dbReference>
<evidence type="ECO:0000259" key="5">
    <source>
        <dbReference type="Pfam" id="PF08281"/>
    </source>
</evidence>
<keyword evidence="2" id="KW-0805">Transcription regulation</keyword>
<reference evidence="7" key="2">
    <citation type="submission" date="2021-01" db="EMBL/GenBank/DDBJ databases">
        <authorList>
            <person name="Mieszkin S."/>
            <person name="Pouder E."/>
            <person name="Alain K."/>
        </authorList>
    </citation>
    <scope>NUCLEOTIDE SEQUENCE</scope>
    <source>
        <strain evidence="7">HW T2.11</strain>
    </source>
</reference>
<evidence type="ECO:0000313" key="7">
    <source>
        <dbReference type="EMBL" id="MCB8875655.1"/>
    </source>
</evidence>
<dbReference type="InterPro" id="IPR013324">
    <property type="entry name" value="RNA_pol_sigma_r3/r4-like"/>
</dbReference>
<evidence type="ECO:0000256" key="4">
    <source>
        <dbReference type="ARBA" id="ARBA00023163"/>
    </source>
</evidence>
<dbReference type="GO" id="GO:0016987">
    <property type="term" value="F:sigma factor activity"/>
    <property type="evidence" value="ECO:0007669"/>
    <property type="project" value="UniProtKB-KW"/>
</dbReference>
<comment type="caution">
    <text evidence="7">The sequence shown here is derived from an EMBL/GenBank/DDBJ whole genome shotgun (WGS) entry which is preliminary data.</text>
</comment>
<evidence type="ECO:0000259" key="6">
    <source>
        <dbReference type="Pfam" id="PF22029"/>
    </source>
</evidence>
<dbReference type="Pfam" id="PF22029">
    <property type="entry name" value="PhyR_sigma2"/>
    <property type="match status" value="1"/>
</dbReference>
<feature type="domain" description="RNA polymerase sigma factor 70 region 4 type 2" evidence="5">
    <location>
        <begin position="103"/>
        <end position="154"/>
    </location>
</feature>
<comment type="similarity">
    <text evidence="1">Belongs to the sigma-70 factor family. ECF subfamily.</text>
</comment>
<evidence type="ECO:0000256" key="2">
    <source>
        <dbReference type="ARBA" id="ARBA00023015"/>
    </source>
</evidence>
<feature type="domain" description="PhyR sigma2" evidence="6">
    <location>
        <begin position="8"/>
        <end position="62"/>
    </location>
</feature>
<dbReference type="InterPro" id="IPR013249">
    <property type="entry name" value="RNA_pol_sigma70_r4_t2"/>
</dbReference>
<dbReference type="InterPro" id="IPR053866">
    <property type="entry name" value="PhyR_sigma2"/>
</dbReference>
<dbReference type="Proteomes" id="UP000708298">
    <property type="component" value="Unassembled WGS sequence"/>
</dbReference>
<keyword evidence="3" id="KW-0731">Sigma factor</keyword>
<evidence type="ECO:0000256" key="1">
    <source>
        <dbReference type="ARBA" id="ARBA00010641"/>
    </source>
</evidence>
<dbReference type="Gene3D" id="1.10.10.10">
    <property type="entry name" value="Winged helix-like DNA-binding domain superfamily/Winged helix DNA-binding domain"/>
    <property type="match status" value="1"/>
</dbReference>
<name>A0A964DYQ8_9PROT</name>
<dbReference type="InterPro" id="IPR014284">
    <property type="entry name" value="RNA_pol_sigma-70_dom"/>
</dbReference>
<dbReference type="SUPFAM" id="SSF88659">
    <property type="entry name" value="Sigma3 and sigma4 domains of RNA polymerase sigma factors"/>
    <property type="match status" value="1"/>
</dbReference>
<dbReference type="InterPro" id="IPR039425">
    <property type="entry name" value="RNA_pol_sigma-70-like"/>
</dbReference>
<evidence type="ECO:0000313" key="8">
    <source>
        <dbReference type="Proteomes" id="UP000708298"/>
    </source>
</evidence>
<dbReference type="GO" id="GO:0006352">
    <property type="term" value="P:DNA-templated transcription initiation"/>
    <property type="evidence" value="ECO:0007669"/>
    <property type="project" value="InterPro"/>
</dbReference>
<dbReference type="PANTHER" id="PTHR43133:SF25">
    <property type="entry name" value="RNA POLYMERASE SIGMA FACTOR RFAY-RELATED"/>
    <property type="match status" value="1"/>
</dbReference>
<dbReference type="GO" id="GO:0003677">
    <property type="term" value="F:DNA binding"/>
    <property type="evidence" value="ECO:0007669"/>
    <property type="project" value="InterPro"/>
</dbReference>
<dbReference type="Pfam" id="PF08281">
    <property type="entry name" value="Sigma70_r4_2"/>
    <property type="match status" value="1"/>
</dbReference>
<dbReference type="EMBL" id="JAESVB010000004">
    <property type="protein sequence ID" value="MCB8875655.1"/>
    <property type="molecule type" value="Genomic_DNA"/>
</dbReference>
<dbReference type="Gene3D" id="1.10.1740.10">
    <property type="match status" value="1"/>
</dbReference>
<dbReference type="AlphaFoldDB" id="A0A964DYQ8"/>
<reference evidence="7" key="1">
    <citation type="journal article" date="2021" name="Microorganisms">
        <title>Acidisoma silvae sp. nov. and Acidisomacellulosilytica sp. nov., Two Acidophilic Bacteria Isolated from Decaying Wood, Hydrolyzing Cellulose and Producing Poly-3-hydroxybutyrate.</title>
        <authorList>
            <person name="Mieszkin S."/>
            <person name="Pouder E."/>
            <person name="Uroz S."/>
            <person name="Simon-Colin C."/>
            <person name="Alain K."/>
        </authorList>
    </citation>
    <scope>NUCLEOTIDE SEQUENCE</scope>
    <source>
        <strain evidence="7">HW T2.11</strain>
    </source>
</reference>
<dbReference type="PANTHER" id="PTHR43133">
    <property type="entry name" value="RNA POLYMERASE ECF-TYPE SIGMA FACTO"/>
    <property type="match status" value="1"/>
</dbReference>
<keyword evidence="8" id="KW-1185">Reference proteome</keyword>
<dbReference type="InterPro" id="IPR013325">
    <property type="entry name" value="RNA_pol_sigma_r2"/>
</dbReference>
<evidence type="ECO:0000256" key="3">
    <source>
        <dbReference type="ARBA" id="ARBA00023082"/>
    </source>
</evidence>
<dbReference type="NCBIfam" id="TIGR02937">
    <property type="entry name" value="sigma70-ECF"/>
    <property type="match status" value="1"/>
</dbReference>
<protein>
    <submittedName>
        <fullName evidence="7">Sigma-70 family RNA polymerase sigma factor</fullName>
    </submittedName>
</protein>
<proteinExistence type="inferred from homology"/>
<dbReference type="RefSeq" id="WP_227321317.1">
    <property type="nucleotide sequence ID" value="NZ_JAESVB010000004.1"/>
</dbReference>
<sequence length="178" mass="20258">MSDMARLIEPLIPALRRYARALTGNAAAADDLVQDCLERTISRWHQRRDDGDTRAWMFTILHNLAVNRMRQTVRRGRHIELEDIDESTISEPAHQEDGLRETDIMAAVNRLPEDQRSVLLLISVEELSYADAARVLDVPIGTVMSRLARARERLRRLMQDDTAAATATPARPHLRSVQ</sequence>
<accession>A0A964DYQ8</accession>
<gene>
    <name evidence="7" type="ORF">ASILVAE211_10715</name>
</gene>